<dbReference type="RefSeq" id="WP_089799267.1">
    <property type="nucleotide sequence ID" value="NZ_BJYE01000001.1"/>
</dbReference>
<evidence type="ECO:0000256" key="3">
    <source>
        <dbReference type="ARBA" id="ARBA00023277"/>
    </source>
</evidence>
<organism evidence="6 7">
    <name type="scientific">Halolactibacillus alkaliphilus</name>
    <dbReference type="NCBI Taxonomy" id="442899"/>
    <lineage>
        <taxon>Bacteria</taxon>
        <taxon>Bacillati</taxon>
        <taxon>Bacillota</taxon>
        <taxon>Bacilli</taxon>
        <taxon>Bacillales</taxon>
        <taxon>Bacillaceae</taxon>
        <taxon>Halolactibacillus</taxon>
    </lineage>
</organism>
<evidence type="ECO:0000256" key="2">
    <source>
        <dbReference type="ARBA" id="ARBA00023235"/>
    </source>
</evidence>
<proteinExistence type="inferred from homology"/>
<name>A0A511WXF8_9BACI</name>
<comment type="caution">
    <text evidence="6">The sequence shown here is derived from an EMBL/GenBank/DDBJ whole genome shotgun (WGS) entry which is preliminary data.</text>
</comment>
<accession>A0A511WXF8</accession>
<evidence type="ECO:0000256" key="5">
    <source>
        <dbReference type="NCBIfam" id="TIGR02625"/>
    </source>
</evidence>
<dbReference type="InterPro" id="IPR008000">
    <property type="entry name" value="Rham/fucose_mutarotase"/>
</dbReference>
<keyword evidence="3" id="KW-0119">Carbohydrate metabolism</keyword>
<dbReference type="PANTHER" id="PTHR34389:SF2">
    <property type="entry name" value="L-RHAMNOSE MUTAROTASE"/>
    <property type="match status" value="1"/>
</dbReference>
<dbReference type="GO" id="GO:0019301">
    <property type="term" value="P:rhamnose catabolic process"/>
    <property type="evidence" value="ECO:0007669"/>
    <property type="project" value="UniProtKB-UniRule"/>
</dbReference>
<dbReference type="Proteomes" id="UP000321400">
    <property type="component" value="Unassembled WGS sequence"/>
</dbReference>
<dbReference type="SUPFAM" id="SSF54909">
    <property type="entry name" value="Dimeric alpha+beta barrel"/>
    <property type="match status" value="1"/>
</dbReference>
<dbReference type="InterPro" id="IPR011008">
    <property type="entry name" value="Dimeric_a/b-barrel"/>
</dbReference>
<dbReference type="InterPro" id="IPR013448">
    <property type="entry name" value="L-rhamnose_mutarotase"/>
</dbReference>
<keyword evidence="7" id="KW-1185">Reference proteome</keyword>
<dbReference type="AlphaFoldDB" id="A0A511WXF8"/>
<dbReference type="NCBIfam" id="TIGR02625">
    <property type="entry name" value="YiiL_rotase"/>
    <property type="match status" value="1"/>
</dbReference>
<sequence length="105" mass="12822">MYRKAFKMYVNADQHEEYHKRHSELWPEMEAVLKKHGLIKYAIFLDEDTSVLYAYLEVDNKERWDLVSQTYINQKWWKYMAPIMATNADHSPKTENLKQVFYIEK</sequence>
<evidence type="ECO:0000313" key="6">
    <source>
        <dbReference type="EMBL" id="GEN55637.1"/>
    </source>
</evidence>
<dbReference type="GO" id="GO:0062192">
    <property type="term" value="F:L-rhamnose mutarotase activity"/>
    <property type="evidence" value="ECO:0007669"/>
    <property type="project" value="UniProtKB-UniRule"/>
</dbReference>
<dbReference type="EMBL" id="BJYE01000001">
    <property type="protein sequence ID" value="GEN55637.1"/>
    <property type="molecule type" value="Genomic_DNA"/>
</dbReference>
<dbReference type="GO" id="GO:0005737">
    <property type="term" value="C:cytoplasm"/>
    <property type="evidence" value="ECO:0007669"/>
    <property type="project" value="InterPro"/>
</dbReference>
<evidence type="ECO:0000256" key="4">
    <source>
        <dbReference type="ARBA" id="ARBA00023308"/>
    </source>
</evidence>
<evidence type="ECO:0000313" key="7">
    <source>
        <dbReference type="Proteomes" id="UP000321400"/>
    </source>
</evidence>
<dbReference type="OrthoDB" id="9799608at2"/>
<dbReference type="STRING" id="442899.SAMN05720591_101195"/>
<dbReference type="Pfam" id="PF05336">
    <property type="entry name" value="rhaM"/>
    <property type="match status" value="1"/>
</dbReference>
<protein>
    <recommendedName>
        <fullName evidence="5">L-rhamnose mutarotase</fullName>
        <ecNumber evidence="5">5.1.3.32</ecNumber>
    </recommendedName>
</protein>
<evidence type="ECO:0000256" key="1">
    <source>
        <dbReference type="ARBA" id="ARBA00022490"/>
    </source>
</evidence>
<gene>
    <name evidence="6" type="primary">rhaM</name>
    <name evidence="6" type="ORF">HAL01_01010</name>
</gene>
<dbReference type="PANTHER" id="PTHR34389">
    <property type="entry name" value="L-RHAMNOSE MUTAROTASE"/>
    <property type="match status" value="1"/>
</dbReference>
<keyword evidence="4" id="KW-0684">Rhamnose metabolism</keyword>
<keyword evidence="2" id="KW-0413">Isomerase</keyword>
<reference evidence="6 7" key="1">
    <citation type="submission" date="2019-07" db="EMBL/GenBank/DDBJ databases">
        <title>Whole genome shotgun sequence of Halolactibacillus alkaliphilus NBRC 103919.</title>
        <authorList>
            <person name="Hosoyama A."/>
            <person name="Uohara A."/>
            <person name="Ohji S."/>
            <person name="Ichikawa N."/>
        </authorList>
    </citation>
    <scope>NUCLEOTIDE SEQUENCE [LARGE SCALE GENOMIC DNA]</scope>
    <source>
        <strain evidence="6 7">NBRC 103919</strain>
    </source>
</reference>
<dbReference type="HAMAP" id="MF_01663">
    <property type="entry name" value="L_rham_rotase"/>
    <property type="match status" value="1"/>
</dbReference>
<dbReference type="EC" id="5.1.3.32" evidence="5"/>
<keyword evidence="1" id="KW-0963">Cytoplasm</keyword>
<dbReference type="Gene3D" id="3.30.70.100">
    <property type="match status" value="1"/>
</dbReference>